<accession>A0ABN1EE68</accession>
<evidence type="ECO:0000313" key="4">
    <source>
        <dbReference type="EMBL" id="GAA0564645.1"/>
    </source>
</evidence>
<dbReference type="PROSITE" id="PS51257">
    <property type="entry name" value="PROKAR_LIPOPROTEIN"/>
    <property type="match status" value="1"/>
</dbReference>
<name>A0ABN1EE68_SACER</name>
<keyword evidence="2" id="KW-0732">Signal</keyword>
<evidence type="ECO:0000313" key="5">
    <source>
        <dbReference type="Proteomes" id="UP001500729"/>
    </source>
</evidence>
<evidence type="ECO:0000256" key="2">
    <source>
        <dbReference type="SAM" id="SignalP"/>
    </source>
</evidence>
<dbReference type="Proteomes" id="UP001500729">
    <property type="component" value="Unassembled WGS sequence"/>
</dbReference>
<gene>
    <name evidence="4" type="ORF">GCM10009533_70740</name>
</gene>
<proteinExistence type="inferred from homology"/>
<feature type="chain" id="PRO_5047318956" evidence="2">
    <location>
        <begin position="20"/>
        <end position="366"/>
    </location>
</feature>
<comment type="similarity">
    <text evidence="1">Belongs to the flavin monoamine oxidase family.</text>
</comment>
<dbReference type="PANTHER" id="PTHR43563:SF14">
    <property type="entry name" value="AMINE OXIDASE"/>
    <property type="match status" value="1"/>
</dbReference>
<comment type="caution">
    <text evidence="4">The sequence shown here is derived from an EMBL/GenBank/DDBJ whole genome shotgun (WGS) entry which is preliminary data.</text>
</comment>
<dbReference type="Pfam" id="PF13450">
    <property type="entry name" value="NAD_binding_8"/>
    <property type="match status" value="1"/>
</dbReference>
<evidence type="ECO:0000259" key="3">
    <source>
        <dbReference type="Pfam" id="PF01593"/>
    </source>
</evidence>
<dbReference type="InterPro" id="IPR002937">
    <property type="entry name" value="Amino_oxidase"/>
</dbReference>
<dbReference type="Gene3D" id="3.50.50.60">
    <property type="entry name" value="FAD/NAD(P)-binding domain"/>
    <property type="match status" value="2"/>
</dbReference>
<dbReference type="EMBL" id="BAAAGS010000113">
    <property type="protein sequence ID" value="GAA0564645.1"/>
    <property type="molecule type" value="Genomic_DNA"/>
</dbReference>
<dbReference type="InterPro" id="IPR036188">
    <property type="entry name" value="FAD/NAD-bd_sf"/>
</dbReference>
<dbReference type="SUPFAM" id="SSF51905">
    <property type="entry name" value="FAD/NAD(P)-binding domain"/>
    <property type="match status" value="1"/>
</dbReference>
<dbReference type="InterPro" id="IPR050703">
    <property type="entry name" value="Flavin_MAO"/>
</dbReference>
<dbReference type="PANTHER" id="PTHR43563">
    <property type="entry name" value="AMINE OXIDASE"/>
    <property type="match status" value="1"/>
</dbReference>
<sequence>MDRFDVVVVGAGVSGLACAAALAAAGTDVLVAEARGRTGGRLLSVPTGNWSEGGRLDLGATWFWPHETLVAGETAQLAIRTFDQHTAGNALFEASDADGAPLVQRIDGNPIDVAAGRFGDGAQSLTDSLAGLLPAGSLRLGTAVSAIRRTGDAVLVRAGTAVGGAEQVVVAVPPALAAATIDITPALPEPLLRLARATPTWMADTVKVVARYRRPFWRERGLAGAAVSHAGPLREIHDMSGSGGEPAALFGFAIAATPGSPDPALGESARRQLARLFGPEAGDPLELHVHDWSAEPFTRPPGRDAGAGHHLFGHPAYRQPALDGRLHWAGTETATHHAGHIEGALRAAARAATAVLSRRDLTRTAP</sequence>
<organism evidence="4 5">
    <name type="scientific">Saccharopolyspora erythraea</name>
    <name type="common">Streptomyces erythraeus</name>
    <dbReference type="NCBI Taxonomy" id="1836"/>
    <lineage>
        <taxon>Bacteria</taxon>
        <taxon>Bacillati</taxon>
        <taxon>Actinomycetota</taxon>
        <taxon>Actinomycetes</taxon>
        <taxon>Pseudonocardiales</taxon>
        <taxon>Pseudonocardiaceae</taxon>
        <taxon>Saccharopolyspora</taxon>
    </lineage>
</organism>
<feature type="signal peptide" evidence="2">
    <location>
        <begin position="1"/>
        <end position="19"/>
    </location>
</feature>
<reference evidence="4 5" key="1">
    <citation type="journal article" date="2019" name="Int. J. Syst. Evol. Microbiol.">
        <title>The Global Catalogue of Microorganisms (GCM) 10K type strain sequencing project: providing services to taxonomists for standard genome sequencing and annotation.</title>
        <authorList>
            <consortium name="The Broad Institute Genomics Platform"/>
            <consortium name="The Broad Institute Genome Sequencing Center for Infectious Disease"/>
            <person name="Wu L."/>
            <person name="Ma J."/>
        </authorList>
    </citation>
    <scope>NUCLEOTIDE SEQUENCE [LARGE SCALE GENOMIC DNA]</scope>
    <source>
        <strain evidence="4 5">JCM 10303</strain>
    </source>
</reference>
<feature type="domain" description="Amine oxidase" evidence="3">
    <location>
        <begin position="120"/>
        <end position="356"/>
    </location>
</feature>
<evidence type="ECO:0000256" key="1">
    <source>
        <dbReference type="ARBA" id="ARBA00005995"/>
    </source>
</evidence>
<keyword evidence="5" id="KW-1185">Reference proteome</keyword>
<dbReference type="SUPFAM" id="SSF54373">
    <property type="entry name" value="FAD-linked reductases, C-terminal domain"/>
    <property type="match status" value="1"/>
</dbReference>
<dbReference type="Gene3D" id="3.90.660.10">
    <property type="match status" value="1"/>
</dbReference>
<protein>
    <submittedName>
        <fullName evidence="4">FAD-dependent oxidoreductase</fullName>
    </submittedName>
</protein>
<dbReference type="Pfam" id="PF01593">
    <property type="entry name" value="Amino_oxidase"/>
    <property type="match status" value="1"/>
</dbReference>